<evidence type="ECO:0000313" key="1">
    <source>
        <dbReference type="EMBL" id="AVP97249.1"/>
    </source>
</evidence>
<dbReference type="AlphaFoldDB" id="A0A2P1PQX9"/>
<sequence>MDTAHAAPTMPCHGAGEDTARCDASHCVVGQALYDVNGTAFAALPIAPDHFDWTFNRIEMRIAPMSARAREPGYPPPHFLGRLLI</sequence>
<dbReference type="Proteomes" id="UP000241074">
    <property type="component" value="Chromosome"/>
</dbReference>
<keyword evidence="2" id="KW-1185">Reference proteome</keyword>
<name>A0A2P1PQX9_9GAMM</name>
<organism evidence="1 2">
    <name type="scientific">Ahniella affigens</name>
    <dbReference type="NCBI Taxonomy" id="2021234"/>
    <lineage>
        <taxon>Bacteria</taxon>
        <taxon>Pseudomonadati</taxon>
        <taxon>Pseudomonadota</taxon>
        <taxon>Gammaproteobacteria</taxon>
        <taxon>Lysobacterales</taxon>
        <taxon>Rhodanobacteraceae</taxon>
        <taxon>Ahniella</taxon>
    </lineage>
</organism>
<reference evidence="1 2" key="2">
    <citation type="submission" date="2018-03" db="EMBL/GenBank/DDBJ databases">
        <authorList>
            <person name="Keele B.F."/>
        </authorList>
    </citation>
    <scope>NUCLEOTIDE SEQUENCE [LARGE SCALE GENOMIC DNA]</scope>
    <source>
        <strain evidence="1 2">D13</strain>
    </source>
</reference>
<evidence type="ECO:0000313" key="2">
    <source>
        <dbReference type="Proteomes" id="UP000241074"/>
    </source>
</evidence>
<accession>A0A2P1PQX9</accession>
<gene>
    <name evidence="1" type="ORF">C7S18_08600</name>
</gene>
<proteinExistence type="predicted"/>
<protein>
    <submittedName>
        <fullName evidence="1">Uncharacterized protein</fullName>
    </submittedName>
</protein>
<reference evidence="1 2" key="1">
    <citation type="submission" date="2018-03" db="EMBL/GenBank/DDBJ databases">
        <title>Ahniella affigens gen. nov., sp. nov., a gammaproteobacterium isolated from sandy soil near a stream.</title>
        <authorList>
            <person name="Ko Y."/>
            <person name="Kim J.-H."/>
        </authorList>
    </citation>
    <scope>NUCLEOTIDE SEQUENCE [LARGE SCALE GENOMIC DNA]</scope>
    <source>
        <strain evidence="1 2">D13</strain>
    </source>
</reference>
<dbReference type="EMBL" id="CP027860">
    <property type="protein sequence ID" value="AVP97249.1"/>
    <property type="molecule type" value="Genomic_DNA"/>
</dbReference>
<dbReference type="KEGG" id="xba:C7S18_08600"/>